<dbReference type="InterPro" id="IPR036866">
    <property type="entry name" value="RibonucZ/Hydroxyglut_hydro"/>
</dbReference>
<evidence type="ECO:0000313" key="4">
    <source>
        <dbReference type="Proteomes" id="UP000316095"/>
    </source>
</evidence>
<dbReference type="PROSITE" id="PS50206">
    <property type="entry name" value="RHODANESE_3"/>
    <property type="match status" value="1"/>
</dbReference>
<dbReference type="RefSeq" id="WP_146503642.1">
    <property type="nucleotide sequence ID" value="NZ_SJPG01000001.1"/>
</dbReference>
<dbReference type="GO" id="GO:0016787">
    <property type="term" value="F:hydrolase activity"/>
    <property type="evidence" value="ECO:0007669"/>
    <property type="project" value="UniProtKB-KW"/>
</dbReference>
<dbReference type="AlphaFoldDB" id="A0A5C5XHS2"/>
<dbReference type="CDD" id="cd00158">
    <property type="entry name" value="RHOD"/>
    <property type="match status" value="1"/>
</dbReference>
<keyword evidence="1" id="KW-0479">Metal-binding</keyword>
<feature type="domain" description="Rhodanese" evidence="2">
    <location>
        <begin position="379"/>
        <end position="466"/>
    </location>
</feature>
<dbReference type="OrthoDB" id="9784009at2"/>
<dbReference type="InterPro" id="IPR051682">
    <property type="entry name" value="Mito_Persulfide_Diox"/>
</dbReference>
<organism evidence="3 4">
    <name type="scientific">Rubinisphaera italica</name>
    <dbReference type="NCBI Taxonomy" id="2527969"/>
    <lineage>
        <taxon>Bacteria</taxon>
        <taxon>Pseudomonadati</taxon>
        <taxon>Planctomycetota</taxon>
        <taxon>Planctomycetia</taxon>
        <taxon>Planctomycetales</taxon>
        <taxon>Planctomycetaceae</taxon>
        <taxon>Rubinisphaera</taxon>
    </lineage>
</organism>
<dbReference type="GO" id="GO:0070813">
    <property type="term" value="P:hydrogen sulfide metabolic process"/>
    <property type="evidence" value="ECO:0007669"/>
    <property type="project" value="TreeGrafter"/>
</dbReference>
<dbReference type="Pfam" id="PF00581">
    <property type="entry name" value="Rhodanese"/>
    <property type="match status" value="1"/>
</dbReference>
<dbReference type="EMBL" id="SJPG01000001">
    <property type="protein sequence ID" value="TWT61685.1"/>
    <property type="molecule type" value="Genomic_DNA"/>
</dbReference>
<dbReference type="EC" id="3.-.-.-" evidence="3"/>
<dbReference type="InterPro" id="IPR001763">
    <property type="entry name" value="Rhodanese-like_dom"/>
</dbReference>
<gene>
    <name evidence="3" type="primary">baeB_2</name>
    <name evidence="3" type="ORF">Pan54_24220</name>
</gene>
<dbReference type="FunFam" id="3.60.15.10:FF:000030">
    <property type="entry name" value="Metallo-beta-lactamase family protein"/>
    <property type="match status" value="1"/>
</dbReference>
<dbReference type="PANTHER" id="PTHR43084">
    <property type="entry name" value="PERSULFIDE DIOXYGENASE ETHE1"/>
    <property type="match status" value="1"/>
</dbReference>
<evidence type="ECO:0000313" key="3">
    <source>
        <dbReference type="EMBL" id="TWT61685.1"/>
    </source>
</evidence>
<protein>
    <submittedName>
        <fullName evidence="3">Putative polyketide biosynthesis zinc-dependent hydrolase BaeB</fullName>
        <ecNumber evidence="3">3.-.-.-</ecNumber>
    </submittedName>
</protein>
<reference evidence="3 4" key="1">
    <citation type="submission" date="2019-02" db="EMBL/GenBank/DDBJ databases">
        <title>Deep-cultivation of Planctomycetes and their phenomic and genomic characterization uncovers novel biology.</title>
        <authorList>
            <person name="Wiegand S."/>
            <person name="Jogler M."/>
            <person name="Boedeker C."/>
            <person name="Pinto D."/>
            <person name="Vollmers J."/>
            <person name="Rivas-Marin E."/>
            <person name="Kohn T."/>
            <person name="Peeters S.H."/>
            <person name="Heuer A."/>
            <person name="Rast P."/>
            <person name="Oberbeckmann S."/>
            <person name="Bunk B."/>
            <person name="Jeske O."/>
            <person name="Meyerdierks A."/>
            <person name="Storesund J.E."/>
            <person name="Kallscheuer N."/>
            <person name="Luecker S."/>
            <person name="Lage O.M."/>
            <person name="Pohl T."/>
            <person name="Merkel B.J."/>
            <person name="Hornburger P."/>
            <person name="Mueller R.-W."/>
            <person name="Bruemmer F."/>
            <person name="Labrenz M."/>
            <person name="Spormann A.M."/>
            <person name="Op Den Camp H."/>
            <person name="Overmann J."/>
            <person name="Amann R."/>
            <person name="Jetten M.S.M."/>
            <person name="Mascher T."/>
            <person name="Medema M.H."/>
            <person name="Devos D.P."/>
            <person name="Kaster A.-K."/>
            <person name="Ovreas L."/>
            <person name="Rohde M."/>
            <person name="Galperin M.Y."/>
            <person name="Jogler C."/>
        </authorList>
    </citation>
    <scope>NUCLEOTIDE SEQUENCE [LARGE SCALE GENOMIC DNA]</scope>
    <source>
        <strain evidence="3 4">Pan54</strain>
    </source>
</reference>
<dbReference type="Pfam" id="PF00753">
    <property type="entry name" value="Lactamase_B"/>
    <property type="match status" value="1"/>
</dbReference>
<dbReference type="GO" id="GO:0046872">
    <property type="term" value="F:metal ion binding"/>
    <property type="evidence" value="ECO:0007669"/>
    <property type="project" value="UniProtKB-KW"/>
</dbReference>
<dbReference type="PANTHER" id="PTHR43084:SF1">
    <property type="entry name" value="PERSULFIDE DIOXYGENASE ETHE1, MITOCHONDRIAL"/>
    <property type="match status" value="1"/>
</dbReference>
<dbReference type="SUPFAM" id="SSF52821">
    <property type="entry name" value="Rhodanese/Cell cycle control phosphatase"/>
    <property type="match status" value="2"/>
</dbReference>
<dbReference type="Gene3D" id="3.40.250.10">
    <property type="entry name" value="Rhodanese-like domain"/>
    <property type="match status" value="2"/>
</dbReference>
<dbReference type="GO" id="GO:0006749">
    <property type="term" value="P:glutathione metabolic process"/>
    <property type="evidence" value="ECO:0007669"/>
    <property type="project" value="InterPro"/>
</dbReference>
<dbReference type="Gene3D" id="3.60.15.10">
    <property type="entry name" value="Ribonuclease Z/Hydroxyacylglutathione hydrolase-like"/>
    <property type="match status" value="1"/>
</dbReference>
<proteinExistence type="predicted"/>
<dbReference type="InterPro" id="IPR036873">
    <property type="entry name" value="Rhodanese-like_dom_sf"/>
</dbReference>
<dbReference type="CDD" id="cd07724">
    <property type="entry name" value="POD-like_MBL-fold"/>
    <property type="match status" value="1"/>
</dbReference>
<dbReference type="InterPro" id="IPR044528">
    <property type="entry name" value="POD-like_MBL-fold"/>
</dbReference>
<evidence type="ECO:0000256" key="1">
    <source>
        <dbReference type="ARBA" id="ARBA00022723"/>
    </source>
</evidence>
<dbReference type="SMART" id="SM00450">
    <property type="entry name" value="RHOD"/>
    <property type="match status" value="1"/>
</dbReference>
<dbReference type="GO" id="GO:0050313">
    <property type="term" value="F:sulfur dioxygenase activity"/>
    <property type="evidence" value="ECO:0007669"/>
    <property type="project" value="InterPro"/>
</dbReference>
<dbReference type="InterPro" id="IPR001279">
    <property type="entry name" value="Metallo-B-lactamas"/>
</dbReference>
<dbReference type="Proteomes" id="UP000316095">
    <property type="component" value="Unassembled WGS sequence"/>
</dbReference>
<accession>A0A5C5XHS2</accession>
<keyword evidence="3" id="KW-0378">Hydrolase</keyword>
<name>A0A5C5XHS2_9PLAN</name>
<evidence type="ECO:0000259" key="2">
    <source>
        <dbReference type="PROSITE" id="PS50206"/>
    </source>
</evidence>
<dbReference type="SUPFAM" id="SSF56281">
    <property type="entry name" value="Metallo-hydrolase/oxidoreductase"/>
    <property type="match status" value="1"/>
</dbReference>
<sequence length="480" mass="51654">MLLKYFYDKALAHASYMVGCQKAKVAVVVDPGRDIEQYLEMADREGVKLIAVAETHIHADYVSGARELADRIGAKLYVSDEGPADWKYQFADQYEHQLLKDGDSFMIGNIRFDVLHTPGHTPESISFLLTDEGGHADKPMGIFTGDFVFVGSIGRPDLLEEAAGLANTAEPGARDLFHSAAKFKQLPDYLQVWPAHGAGSACGKGLGAIPSSTVGYEKLFNPALQFTDEEKFVQYILSDQPEAPKYFAVMKRVNKEGPDVIGDKGLPESQPIDDLSSVLDSATVIDLSLSAQFADGHVPRTINIPTAMLAGWAGWIVDYSKPAYLIADPSQLPEAIRVLRKIGLDDVRGYFDASKVREAGLAAESYATGTPKELAPGIESGEVKLIDVRSDAEWNSSRIAAADHQFLGRLPDNIADIDNGKTIVTQCQSGARSAIAASILQASGLEVINMTGGFSAWADTGLPVDQPNAVLCEAGSQSCT</sequence>
<keyword evidence="4" id="KW-1185">Reference proteome</keyword>
<comment type="caution">
    <text evidence="3">The sequence shown here is derived from an EMBL/GenBank/DDBJ whole genome shotgun (WGS) entry which is preliminary data.</text>
</comment>
<dbReference type="SMART" id="SM00849">
    <property type="entry name" value="Lactamase_B"/>
    <property type="match status" value="1"/>
</dbReference>